<feature type="compositionally biased region" description="Basic and acidic residues" evidence="1">
    <location>
        <begin position="9"/>
        <end position="27"/>
    </location>
</feature>
<accession>A0AAV7P7Z1</accession>
<feature type="region of interest" description="Disordered" evidence="1">
    <location>
        <begin position="219"/>
        <end position="277"/>
    </location>
</feature>
<comment type="caution">
    <text evidence="2">The sequence shown here is derived from an EMBL/GenBank/DDBJ whole genome shotgun (WGS) entry which is preliminary data.</text>
</comment>
<organism evidence="2 3">
    <name type="scientific">Pleurodeles waltl</name>
    <name type="common">Iberian ribbed newt</name>
    <dbReference type="NCBI Taxonomy" id="8319"/>
    <lineage>
        <taxon>Eukaryota</taxon>
        <taxon>Metazoa</taxon>
        <taxon>Chordata</taxon>
        <taxon>Craniata</taxon>
        <taxon>Vertebrata</taxon>
        <taxon>Euteleostomi</taxon>
        <taxon>Amphibia</taxon>
        <taxon>Batrachia</taxon>
        <taxon>Caudata</taxon>
        <taxon>Salamandroidea</taxon>
        <taxon>Salamandridae</taxon>
        <taxon>Pleurodelinae</taxon>
        <taxon>Pleurodeles</taxon>
    </lineage>
</organism>
<feature type="region of interest" description="Disordered" evidence="1">
    <location>
        <begin position="1"/>
        <end position="62"/>
    </location>
</feature>
<feature type="compositionally biased region" description="Polar residues" evidence="1">
    <location>
        <begin position="35"/>
        <end position="49"/>
    </location>
</feature>
<protein>
    <submittedName>
        <fullName evidence="2">Uncharacterized protein</fullName>
    </submittedName>
</protein>
<feature type="compositionally biased region" description="Polar residues" evidence="1">
    <location>
        <begin position="226"/>
        <end position="246"/>
    </location>
</feature>
<gene>
    <name evidence="2" type="ORF">NDU88_001173</name>
</gene>
<feature type="region of interest" description="Disordered" evidence="1">
    <location>
        <begin position="84"/>
        <end position="205"/>
    </location>
</feature>
<dbReference type="Proteomes" id="UP001066276">
    <property type="component" value="Chromosome 7"/>
</dbReference>
<feature type="compositionally biased region" description="Polar residues" evidence="1">
    <location>
        <begin position="263"/>
        <end position="277"/>
    </location>
</feature>
<feature type="non-terminal residue" evidence="2">
    <location>
        <position position="437"/>
    </location>
</feature>
<feature type="compositionally biased region" description="Basic residues" evidence="1">
    <location>
        <begin position="251"/>
        <end position="260"/>
    </location>
</feature>
<proteinExistence type="predicted"/>
<sequence length="437" mass="47476">MAPKVCRNLGDKSEGAKTTRTGRDKGESAGLNKRPMSTTGKAGGKNTSGLMKDAKMSDSTTSLLESKLKDKNQFTITAFLTGGVQGTSTVNATPSPENNWSGKEPTPLELSIGNQDHCDKSIESPSEIQDISRETMEKMPGLPGNGQLQIQQTDQSEQLDYQNKGKTGSSSGPIAEENDLTNPLGSPKKWDKIMGGRNPQLMDWGKDSSEKFYSLTEESDLGSADCSFSGTDESETSEAGNKSPSGELTVRKARQRKFVKSRSGLQEGSENTASMSGRTVRWDYSGIGLADTPTVGNQSPANEKNGSDLGATAGSMGNSGNIHVMGTEVGILQSIYSSIKELQTETRIESQRARVATKRLQGSVRKVAKSCMEIEAKLCSMEDRIVAVEEDMDTLKEQNTARDGQLTDVMWKIDREGTIFDFWVYQKDEKGTIYRHT</sequence>
<keyword evidence="3" id="KW-1185">Reference proteome</keyword>
<reference evidence="2" key="1">
    <citation type="journal article" date="2022" name="bioRxiv">
        <title>Sequencing and chromosome-scale assembly of the giantPleurodeles waltlgenome.</title>
        <authorList>
            <person name="Brown T."/>
            <person name="Elewa A."/>
            <person name="Iarovenko S."/>
            <person name="Subramanian E."/>
            <person name="Araus A.J."/>
            <person name="Petzold A."/>
            <person name="Susuki M."/>
            <person name="Suzuki K.-i.T."/>
            <person name="Hayashi T."/>
            <person name="Toyoda A."/>
            <person name="Oliveira C."/>
            <person name="Osipova E."/>
            <person name="Leigh N.D."/>
            <person name="Simon A."/>
            <person name="Yun M.H."/>
        </authorList>
    </citation>
    <scope>NUCLEOTIDE SEQUENCE</scope>
    <source>
        <strain evidence="2">20211129_DDA</strain>
        <tissue evidence="2">Liver</tissue>
    </source>
</reference>
<evidence type="ECO:0000313" key="3">
    <source>
        <dbReference type="Proteomes" id="UP001066276"/>
    </source>
</evidence>
<name>A0AAV7P7Z1_PLEWA</name>
<evidence type="ECO:0000313" key="2">
    <source>
        <dbReference type="EMBL" id="KAJ1122688.1"/>
    </source>
</evidence>
<feature type="compositionally biased region" description="Polar residues" evidence="1">
    <location>
        <begin position="146"/>
        <end position="172"/>
    </location>
</feature>
<dbReference type="AlphaFoldDB" id="A0AAV7P7Z1"/>
<feature type="compositionally biased region" description="Polar residues" evidence="1">
    <location>
        <begin position="86"/>
        <end position="101"/>
    </location>
</feature>
<evidence type="ECO:0000256" key="1">
    <source>
        <dbReference type="SAM" id="MobiDB-lite"/>
    </source>
</evidence>
<dbReference type="EMBL" id="JANPWB010000011">
    <property type="protein sequence ID" value="KAJ1122688.1"/>
    <property type="molecule type" value="Genomic_DNA"/>
</dbReference>